<dbReference type="eggNOG" id="ENOG502RC31">
    <property type="taxonomic scope" value="Eukaryota"/>
</dbReference>
<keyword evidence="3" id="KW-0813">Transport</keyword>
<dbReference type="Proteomes" id="UP000028924">
    <property type="component" value="Unassembled WGS sequence"/>
</dbReference>
<evidence type="ECO:0000313" key="13">
    <source>
        <dbReference type="Proteomes" id="UP000028924"/>
    </source>
</evidence>
<dbReference type="InterPro" id="IPR019150">
    <property type="entry name" value="Vesicle_transport_protein_Use1"/>
</dbReference>
<evidence type="ECO:0000256" key="7">
    <source>
        <dbReference type="ARBA" id="ARBA00022927"/>
    </source>
</evidence>
<evidence type="ECO:0000256" key="5">
    <source>
        <dbReference type="ARBA" id="ARBA00022824"/>
    </source>
</evidence>
<dbReference type="CDD" id="cd15860">
    <property type="entry name" value="SNARE_USE1"/>
    <property type="match status" value="1"/>
</dbReference>
<dbReference type="GO" id="GO:0015031">
    <property type="term" value="P:protein transport"/>
    <property type="evidence" value="ECO:0007669"/>
    <property type="project" value="UniProtKB-KW"/>
</dbReference>
<keyword evidence="5" id="KW-0256">Endoplasmic reticulum</keyword>
<protein>
    <submittedName>
        <fullName evidence="12">Uncharacterized protein</fullName>
    </submittedName>
</protein>
<feature type="transmembrane region" description="Helical" evidence="11">
    <location>
        <begin position="176"/>
        <end position="197"/>
    </location>
</feature>
<dbReference type="AlphaFoldDB" id="A0A087SCF1"/>
<keyword evidence="8 11" id="KW-1133">Transmembrane helix</keyword>
<dbReference type="GO" id="GO:0005789">
    <property type="term" value="C:endoplasmic reticulum membrane"/>
    <property type="evidence" value="ECO:0007669"/>
    <property type="project" value="UniProtKB-SubCell"/>
</dbReference>
<dbReference type="KEGG" id="apro:F751_1101"/>
<keyword evidence="4 11" id="KW-0812">Transmembrane</keyword>
<name>A0A087SCF1_AUXPR</name>
<evidence type="ECO:0000256" key="8">
    <source>
        <dbReference type="ARBA" id="ARBA00022989"/>
    </source>
</evidence>
<dbReference type="OrthoDB" id="4506189at2759"/>
<evidence type="ECO:0000256" key="1">
    <source>
        <dbReference type="ARBA" id="ARBA00004163"/>
    </source>
</evidence>
<keyword evidence="9 11" id="KW-0472">Membrane</keyword>
<comment type="subcellular location">
    <subcellularLocation>
        <location evidence="1">Endoplasmic reticulum membrane</location>
        <topology evidence="1">Single-pass type IV membrane protein</topology>
    </subcellularLocation>
</comment>
<keyword evidence="13" id="KW-1185">Reference proteome</keyword>
<feature type="region of interest" description="Disordered" evidence="10">
    <location>
        <begin position="50"/>
        <end position="103"/>
    </location>
</feature>
<dbReference type="PANTHER" id="PTHR13050">
    <property type="entry name" value="USE1-LIKE PROTEIN"/>
    <property type="match status" value="1"/>
</dbReference>
<dbReference type="Pfam" id="PF09753">
    <property type="entry name" value="Use1"/>
    <property type="match status" value="1"/>
</dbReference>
<reference evidence="12 13" key="1">
    <citation type="journal article" date="2014" name="BMC Genomics">
        <title>Oil accumulation mechanisms of the oleaginous microalga Chlorella protothecoides revealed through its genome, transcriptomes, and proteomes.</title>
        <authorList>
            <person name="Gao C."/>
            <person name="Wang Y."/>
            <person name="Shen Y."/>
            <person name="Yan D."/>
            <person name="He X."/>
            <person name="Dai J."/>
            <person name="Wu Q."/>
        </authorList>
    </citation>
    <scope>NUCLEOTIDE SEQUENCE [LARGE SCALE GENOMIC DNA]</scope>
    <source>
        <strain evidence="12 13">0710</strain>
    </source>
</reference>
<organism evidence="12 13">
    <name type="scientific">Auxenochlorella protothecoides</name>
    <name type="common">Green microalga</name>
    <name type="synonym">Chlorella protothecoides</name>
    <dbReference type="NCBI Taxonomy" id="3075"/>
    <lineage>
        <taxon>Eukaryota</taxon>
        <taxon>Viridiplantae</taxon>
        <taxon>Chlorophyta</taxon>
        <taxon>core chlorophytes</taxon>
        <taxon>Trebouxiophyceae</taxon>
        <taxon>Chlorellales</taxon>
        <taxon>Chlorellaceae</taxon>
        <taxon>Auxenochlorella</taxon>
    </lineage>
</organism>
<evidence type="ECO:0000256" key="3">
    <source>
        <dbReference type="ARBA" id="ARBA00022448"/>
    </source>
</evidence>
<evidence type="ECO:0000313" key="12">
    <source>
        <dbReference type="EMBL" id="KFM23405.1"/>
    </source>
</evidence>
<evidence type="ECO:0000256" key="11">
    <source>
        <dbReference type="SAM" id="Phobius"/>
    </source>
</evidence>
<comment type="similarity">
    <text evidence="2">Belongs to the USE1 family.</text>
</comment>
<evidence type="ECO:0000256" key="4">
    <source>
        <dbReference type="ARBA" id="ARBA00022692"/>
    </source>
</evidence>
<evidence type="ECO:0000256" key="6">
    <source>
        <dbReference type="ARBA" id="ARBA00022892"/>
    </source>
</evidence>
<dbReference type="PANTHER" id="PTHR13050:SF7">
    <property type="entry name" value="VESICLE TRANSPORT PROTEIN USE1"/>
    <property type="match status" value="1"/>
</dbReference>
<proteinExistence type="inferred from homology"/>
<evidence type="ECO:0000256" key="10">
    <source>
        <dbReference type="SAM" id="MobiDB-lite"/>
    </source>
</evidence>
<dbReference type="GO" id="GO:0031201">
    <property type="term" value="C:SNARE complex"/>
    <property type="evidence" value="ECO:0007669"/>
    <property type="project" value="TreeGrafter"/>
</dbReference>
<keyword evidence="7" id="KW-0653">Protein transport</keyword>
<dbReference type="STRING" id="3075.A0A087SCF1"/>
<dbReference type="GeneID" id="23612492"/>
<dbReference type="EMBL" id="KL662090">
    <property type="protein sequence ID" value="KFM23405.1"/>
    <property type="molecule type" value="Genomic_DNA"/>
</dbReference>
<evidence type="ECO:0000256" key="9">
    <source>
        <dbReference type="ARBA" id="ARBA00023136"/>
    </source>
</evidence>
<accession>A0A087SCF1</accession>
<dbReference type="RefSeq" id="XP_011396275.1">
    <property type="nucleotide sequence ID" value="XM_011397973.1"/>
</dbReference>
<evidence type="ECO:0000256" key="2">
    <source>
        <dbReference type="ARBA" id="ARBA00007891"/>
    </source>
</evidence>
<keyword evidence="6" id="KW-0931">ER-Golgi transport</keyword>
<dbReference type="GO" id="GO:0005484">
    <property type="term" value="F:SNAP receptor activity"/>
    <property type="evidence" value="ECO:0007669"/>
    <property type="project" value="TreeGrafter"/>
</dbReference>
<dbReference type="GO" id="GO:0006890">
    <property type="term" value="P:retrograde vesicle-mediated transport, Golgi to endoplasmic reticulum"/>
    <property type="evidence" value="ECO:0007669"/>
    <property type="project" value="TreeGrafter"/>
</dbReference>
<sequence length="229" mass="24808">MSTATLPSPRTGTFLEVSFRRLLEELEPEVLRAYRGAVAALRASLQEPAVPATFQGPDPFISEETQPAEQADPAAPPSPRSGLGLRRRNGPGPDADDDRGLDSQAQLQDALTDELAVLAASLKSNTLAMEGRVRERGSLLDATETALDRSLVGVKASNLGATAIHRKCDRWRRMGFCLTLLALLGIVSAFVGMYLFIKLTSLAGYRAVKVVHVTHARGQDRWAPQHLEL</sequence>
<gene>
    <name evidence="12" type="ORF">F751_1101</name>
</gene>